<evidence type="ECO:0000256" key="1">
    <source>
        <dbReference type="ARBA" id="ARBA00004141"/>
    </source>
</evidence>
<sequence length="401" mass="45922">MAPSLMDVMANGVSKGKIPLSHNGSEYLVRFESKILLVRLVENWYEGASVYITGTELEPTSCHSLEGTEVDHVLDAALDERHIFNQNLLHTLLPVSTVRGTAYSETNQITTGIIDDQNFSKPLAQTFMKFLIFFFFQKLDLESILSYRDVPANRALIQHYRAAFPVKWFDLVKQYSIQYSKSAVGISFGRHLDIDESIITIILSGYIIMLGITSPQPVNLTTTMIYDLYRGQLSYNVHQEARLWIQHQARKAFRAICIESFRYTIKYLYDIKVLDEPIQDMEELYKTLSYISAQWLVSVDLNQQIAGDPTNPTVRFQKAITNGVAGIFQLSVKKSGDPLRVRLLIKNETSKFKIAKMNMEALKVLELLKQGIWANLLYELLYFTNDDDERFSIQAHAVTEY</sequence>
<dbReference type="Pfam" id="PF05041">
    <property type="entry name" value="Pecanex_C"/>
    <property type="match status" value="1"/>
</dbReference>
<keyword evidence="4" id="KW-1133">Transmembrane helix</keyword>
<dbReference type="Proteomes" id="UP001210925">
    <property type="component" value="Unassembled WGS sequence"/>
</dbReference>
<gene>
    <name evidence="7" type="primary">PCNXL4</name>
    <name evidence="7" type="ORF">HK103_002182</name>
</gene>
<dbReference type="PANTHER" id="PTHR12372">
    <property type="entry name" value="PECANEX"/>
    <property type="match status" value="1"/>
</dbReference>
<dbReference type="InterPro" id="IPR039797">
    <property type="entry name" value="Pecanex"/>
</dbReference>
<organism evidence="7 8">
    <name type="scientific">Boothiomyces macroporosus</name>
    <dbReference type="NCBI Taxonomy" id="261099"/>
    <lineage>
        <taxon>Eukaryota</taxon>
        <taxon>Fungi</taxon>
        <taxon>Fungi incertae sedis</taxon>
        <taxon>Chytridiomycota</taxon>
        <taxon>Chytridiomycota incertae sedis</taxon>
        <taxon>Chytridiomycetes</taxon>
        <taxon>Rhizophydiales</taxon>
        <taxon>Terramycetaceae</taxon>
        <taxon>Boothiomyces</taxon>
    </lineage>
</organism>
<name>A0AAD5UDG4_9FUNG</name>
<evidence type="ECO:0000256" key="4">
    <source>
        <dbReference type="ARBA" id="ARBA00022989"/>
    </source>
</evidence>
<evidence type="ECO:0000313" key="7">
    <source>
        <dbReference type="EMBL" id="KAJ3251727.1"/>
    </source>
</evidence>
<keyword evidence="8" id="KW-1185">Reference proteome</keyword>
<evidence type="ECO:0000259" key="6">
    <source>
        <dbReference type="Pfam" id="PF05041"/>
    </source>
</evidence>
<evidence type="ECO:0000256" key="5">
    <source>
        <dbReference type="ARBA" id="ARBA00023136"/>
    </source>
</evidence>
<proteinExistence type="inferred from homology"/>
<evidence type="ECO:0000256" key="2">
    <source>
        <dbReference type="ARBA" id="ARBA00010170"/>
    </source>
</evidence>
<dbReference type="PANTHER" id="PTHR12372:SF6">
    <property type="entry name" value="PECANEX-LIKE PROTEIN 4"/>
    <property type="match status" value="1"/>
</dbReference>
<dbReference type="GO" id="GO:0016020">
    <property type="term" value="C:membrane"/>
    <property type="evidence" value="ECO:0007669"/>
    <property type="project" value="UniProtKB-SubCell"/>
</dbReference>
<evidence type="ECO:0000256" key="3">
    <source>
        <dbReference type="ARBA" id="ARBA00022692"/>
    </source>
</evidence>
<reference evidence="7" key="1">
    <citation type="submission" date="2020-05" db="EMBL/GenBank/DDBJ databases">
        <title>Phylogenomic resolution of chytrid fungi.</title>
        <authorList>
            <person name="Stajich J.E."/>
            <person name="Amses K."/>
            <person name="Simmons R."/>
            <person name="Seto K."/>
            <person name="Myers J."/>
            <person name="Bonds A."/>
            <person name="Quandt C.A."/>
            <person name="Barry K."/>
            <person name="Liu P."/>
            <person name="Grigoriev I."/>
            <person name="Longcore J.E."/>
            <person name="James T.Y."/>
        </authorList>
    </citation>
    <scope>NUCLEOTIDE SEQUENCE</scope>
    <source>
        <strain evidence="7">PLAUS21</strain>
    </source>
</reference>
<comment type="similarity">
    <text evidence="2">Belongs to the pecanex family.</text>
</comment>
<feature type="domain" description="Pecanex C-terminal" evidence="6">
    <location>
        <begin position="224"/>
        <end position="396"/>
    </location>
</feature>
<keyword evidence="5" id="KW-0472">Membrane</keyword>
<protein>
    <submittedName>
        <fullName evidence="7">Pecanex-like protein 4</fullName>
    </submittedName>
</protein>
<evidence type="ECO:0000313" key="8">
    <source>
        <dbReference type="Proteomes" id="UP001210925"/>
    </source>
</evidence>
<comment type="subcellular location">
    <subcellularLocation>
        <location evidence="1">Membrane</location>
        <topology evidence="1">Multi-pass membrane protein</topology>
    </subcellularLocation>
</comment>
<keyword evidence="3" id="KW-0812">Transmembrane</keyword>
<dbReference type="EMBL" id="JADGKB010000170">
    <property type="protein sequence ID" value="KAJ3251727.1"/>
    <property type="molecule type" value="Genomic_DNA"/>
</dbReference>
<accession>A0AAD5UDG4</accession>
<dbReference type="InterPro" id="IPR007735">
    <property type="entry name" value="Pecanex_C"/>
</dbReference>
<comment type="caution">
    <text evidence="7">The sequence shown here is derived from an EMBL/GenBank/DDBJ whole genome shotgun (WGS) entry which is preliminary data.</text>
</comment>
<dbReference type="AlphaFoldDB" id="A0AAD5UDG4"/>